<sequence>MPLGFANGGLVLLAVDLSGERWYVMLAQAVIGGLLGGPAARGADSGLGPGAPIRGLDGRLPGAPGLQLAVSILLCSSTPIPFKRECARGCLARYGWVADSPKE</sequence>
<proteinExistence type="predicted"/>
<dbReference type="EMBL" id="JAENGY010000080">
    <property type="protein sequence ID" value="KAG6974844.1"/>
    <property type="molecule type" value="Genomic_DNA"/>
</dbReference>
<protein>
    <submittedName>
        <fullName evidence="1">Uncharacterized protein</fullName>
    </submittedName>
</protein>
<reference evidence="1" key="1">
    <citation type="submission" date="2021-01" db="EMBL/GenBank/DDBJ databases">
        <title>Phytophthora aleatoria, a newly-described species from Pinus radiata is distinct from Phytophthora cactorum isolates based on comparative genomics.</title>
        <authorList>
            <person name="Mcdougal R."/>
            <person name="Panda P."/>
            <person name="Williams N."/>
            <person name="Studholme D.J."/>
        </authorList>
    </citation>
    <scope>NUCLEOTIDE SEQUENCE</scope>
    <source>
        <strain evidence="1">NZFS 4037</strain>
    </source>
</reference>
<comment type="caution">
    <text evidence="1">The sequence shown here is derived from an EMBL/GenBank/DDBJ whole genome shotgun (WGS) entry which is preliminary data.</text>
</comment>
<evidence type="ECO:0000313" key="1">
    <source>
        <dbReference type="EMBL" id="KAG6974844.1"/>
    </source>
</evidence>
<dbReference type="Proteomes" id="UP000709295">
    <property type="component" value="Unassembled WGS sequence"/>
</dbReference>
<gene>
    <name evidence="1" type="ORF">JG688_00002858</name>
</gene>
<name>A0A8J5J068_9STRA</name>
<accession>A0A8J5J068</accession>
<keyword evidence="2" id="KW-1185">Reference proteome</keyword>
<organism evidence="1 2">
    <name type="scientific">Phytophthora aleatoria</name>
    <dbReference type="NCBI Taxonomy" id="2496075"/>
    <lineage>
        <taxon>Eukaryota</taxon>
        <taxon>Sar</taxon>
        <taxon>Stramenopiles</taxon>
        <taxon>Oomycota</taxon>
        <taxon>Peronosporomycetes</taxon>
        <taxon>Peronosporales</taxon>
        <taxon>Peronosporaceae</taxon>
        <taxon>Phytophthora</taxon>
    </lineage>
</organism>
<evidence type="ECO:0000313" key="2">
    <source>
        <dbReference type="Proteomes" id="UP000709295"/>
    </source>
</evidence>
<dbReference type="AlphaFoldDB" id="A0A8J5J068"/>